<dbReference type="OrthoDB" id="1522996at2"/>
<dbReference type="SUPFAM" id="SSF52402">
    <property type="entry name" value="Adenine nucleotide alpha hydrolases-like"/>
    <property type="match status" value="1"/>
</dbReference>
<dbReference type="Proteomes" id="UP000198724">
    <property type="component" value="Unassembled WGS sequence"/>
</dbReference>
<evidence type="ECO:0000313" key="3">
    <source>
        <dbReference type="Proteomes" id="UP000198724"/>
    </source>
</evidence>
<feature type="domain" description="UspA" evidence="1">
    <location>
        <begin position="145"/>
        <end position="269"/>
    </location>
</feature>
<sequence length="295" mass="33118">MITIDAMMVCLDLSDIDEKLVAFSRSICERLQVRKVYFVHNIRLYELADDFREMLGDIDLSQEVEGNISDIVAEQFGNTADYEILVSEEPNTEVILADLVKRYGINLTLLGKKMSDKSTGALGTKLLRILPCSVLVFPETASFNVRKVLVPIDFSDTSVHALRLSKELSDQLGLQLEIMHVYRLPTQFFPLISEAEAVKKAEEIVKAKFADLQKRQREIAGVPYTLVRAANKSIAERITLHLEKGHHDLLVLGLKGNNPLPSLSLGSVPTEMYNTDIHIPLWLVYSGEVIKKPRG</sequence>
<dbReference type="STRING" id="1436961.SAMN05421739_10786"/>
<dbReference type="RefSeq" id="WP_092104503.1">
    <property type="nucleotide sequence ID" value="NZ_FOOT01000007.1"/>
</dbReference>
<reference evidence="3" key="1">
    <citation type="submission" date="2016-10" db="EMBL/GenBank/DDBJ databases">
        <authorList>
            <person name="Varghese N."/>
            <person name="Submissions S."/>
        </authorList>
    </citation>
    <scope>NUCLEOTIDE SEQUENCE [LARGE SCALE GENOMIC DNA]</scope>
    <source>
        <strain evidence="3">LP51</strain>
    </source>
</reference>
<dbReference type="Gene3D" id="3.40.50.12370">
    <property type="match status" value="1"/>
</dbReference>
<dbReference type="EMBL" id="FOOT01000007">
    <property type="protein sequence ID" value="SFH21001.1"/>
    <property type="molecule type" value="Genomic_DNA"/>
</dbReference>
<accession>A0A1I2Y9E7</accession>
<keyword evidence="3" id="KW-1185">Reference proteome</keyword>
<gene>
    <name evidence="2" type="ORF">SAMN05421739_10786</name>
</gene>
<dbReference type="AlphaFoldDB" id="A0A1I2Y9E7"/>
<protein>
    <submittedName>
        <fullName evidence="2">Nucleotide-binding universal stress protein, UspA family</fullName>
    </submittedName>
</protein>
<dbReference type="CDD" id="cd00293">
    <property type="entry name" value="USP-like"/>
    <property type="match status" value="1"/>
</dbReference>
<dbReference type="InterPro" id="IPR006016">
    <property type="entry name" value="UspA"/>
</dbReference>
<dbReference type="Pfam" id="PF00582">
    <property type="entry name" value="Usp"/>
    <property type="match status" value="1"/>
</dbReference>
<name>A0A1I2Y9E7_9BACT</name>
<organism evidence="2 3">
    <name type="scientific">Pontibacter chinhatensis</name>
    <dbReference type="NCBI Taxonomy" id="1436961"/>
    <lineage>
        <taxon>Bacteria</taxon>
        <taxon>Pseudomonadati</taxon>
        <taxon>Bacteroidota</taxon>
        <taxon>Cytophagia</taxon>
        <taxon>Cytophagales</taxon>
        <taxon>Hymenobacteraceae</taxon>
        <taxon>Pontibacter</taxon>
    </lineage>
</organism>
<evidence type="ECO:0000259" key="1">
    <source>
        <dbReference type="Pfam" id="PF00582"/>
    </source>
</evidence>
<evidence type="ECO:0000313" key="2">
    <source>
        <dbReference type="EMBL" id="SFH21001.1"/>
    </source>
</evidence>
<proteinExistence type="predicted"/>